<dbReference type="PANTHER" id="PTHR45852:SF1">
    <property type="entry name" value="SERINE_THREONINE-PROTEIN KINASE RIO2"/>
    <property type="match status" value="1"/>
</dbReference>
<reference evidence="15 16" key="1">
    <citation type="journal article" date="2014" name="PLoS Genet.">
        <title>The Genome of Spironucleus salmonicida Highlights a Fish Pathogen Adapted to Fluctuating Environments.</title>
        <authorList>
            <person name="Xu F."/>
            <person name="Jerlstrom-Hultqvist J."/>
            <person name="Einarsson E."/>
            <person name="Astvaldsson A."/>
            <person name="Svard S.G."/>
            <person name="Andersson J.O."/>
        </authorList>
    </citation>
    <scope>NUCLEOTIDE SEQUENCE</scope>
    <source>
        <strain evidence="16">ATCC 50377</strain>
    </source>
</reference>
<comment type="similarity">
    <text evidence="2">Belongs to the protein kinase superfamily. RIO-type Ser/Thr kinase family.</text>
</comment>
<comment type="catalytic activity">
    <reaction evidence="12">
        <text>L-seryl-[protein] + ATP = O-phospho-L-seryl-[protein] + ADP + H(+)</text>
        <dbReference type="Rhea" id="RHEA:17989"/>
        <dbReference type="Rhea" id="RHEA-COMP:9863"/>
        <dbReference type="Rhea" id="RHEA-COMP:11604"/>
        <dbReference type="ChEBI" id="CHEBI:15378"/>
        <dbReference type="ChEBI" id="CHEBI:29999"/>
        <dbReference type="ChEBI" id="CHEBI:30616"/>
        <dbReference type="ChEBI" id="CHEBI:83421"/>
        <dbReference type="ChEBI" id="CHEBI:456216"/>
        <dbReference type="EC" id="2.7.11.1"/>
    </reaction>
</comment>
<keyword evidence="17" id="KW-1185">Reference proteome</keyword>
<evidence type="ECO:0000256" key="1">
    <source>
        <dbReference type="ARBA" id="ARBA00001946"/>
    </source>
</evidence>
<comment type="cofactor">
    <cofactor evidence="1">
        <name>Mg(2+)</name>
        <dbReference type="ChEBI" id="CHEBI:18420"/>
    </cofactor>
</comment>
<proteinExistence type="inferred from homology"/>
<evidence type="ECO:0000256" key="10">
    <source>
        <dbReference type="ARBA" id="ARBA00022842"/>
    </source>
</evidence>
<feature type="domain" description="RIO kinase" evidence="14">
    <location>
        <begin position="68"/>
        <end position="355"/>
    </location>
</feature>
<evidence type="ECO:0000313" key="15">
    <source>
        <dbReference type="EMBL" id="EST44287.1"/>
    </source>
</evidence>
<evidence type="ECO:0000256" key="6">
    <source>
        <dbReference type="ARBA" id="ARBA00022723"/>
    </source>
</evidence>
<gene>
    <name evidence="15" type="ORF">SS50377_15890</name>
    <name evidence="16" type="ORF">SS50377_28358</name>
</gene>
<evidence type="ECO:0000313" key="16">
    <source>
        <dbReference type="EMBL" id="KAH0570378.1"/>
    </source>
</evidence>
<dbReference type="OrthoDB" id="10258631at2759"/>
<dbReference type="InterPro" id="IPR015285">
    <property type="entry name" value="RIO2_wHTH_N"/>
</dbReference>
<keyword evidence="5" id="KW-0808">Transferase</keyword>
<dbReference type="Pfam" id="PF01163">
    <property type="entry name" value="RIO1"/>
    <property type="match status" value="1"/>
</dbReference>
<evidence type="ECO:0000256" key="8">
    <source>
        <dbReference type="ARBA" id="ARBA00022777"/>
    </source>
</evidence>
<dbReference type="Gene3D" id="1.10.510.10">
    <property type="entry name" value="Transferase(Phosphotransferase) domain 1"/>
    <property type="match status" value="1"/>
</dbReference>
<evidence type="ECO:0000256" key="2">
    <source>
        <dbReference type="ARBA" id="ARBA00009196"/>
    </source>
</evidence>
<dbReference type="InterPro" id="IPR018934">
    <property type="entry name" value="RIO_dom"/>
</dbReference>
<dbReference type="InterPro" id="IPR036390">
    <property type="entry name" value="WH_DNA-bd_sf"/>
</dbReference>
<dbReference type="VEuPathDB" id="GiardiaDB:SS50377_28358"/>
<dbReference type="AlphaFoldDB" id="V6LIC0"/>
<feature type="region of interest" description="Disordered" evidence="13">
    <location>
        <begin position="412"/>
        <end position="448"/>
    </location>
</feature>
<organism evidence="15">
    <name type="scientific">Spironucleus salmonicida</name>
    <dbReference type="NCBI Taxonomy" id="348837"/>
    <lineage>
        <taxon>Eukaryota</taxon>
        <taxon>Metamonada</taxon>
        <taxon>Diplomonadida</taxon>
        <taxon>Hexamitidae</taxon>
        <taxon>Hexamitinae</taxon>
        <taxon>Spironucleus</taxon>
    </lineage>
</organism>
<dbReference type="EMBL" id="KI546120">
    <property type="protein sequence ID" value="EST44287.1"/>
    <property type="molecule type" value="Genomic_DNA"/>
</dbReference>
<evidence type="ECO:0000256" key="12">
    <source>
        <dbReference type="ARBA" id="ARBA00048679"/>
    </source>
</evidence>
<dbReference type="Pfam" id="PF09202">
    <property type="entry name" value="Rio2_N"/>
    <property type="match status" value="1"/>
</dbReference>
<keyword evidence="7" id="KW-0547">Nucleotide-binding</keyword>
<dbReference type="GO" id="GO:0004674">
    <property type="term" value="F:protein serine/threonine kinase activity"/>
    <property type="evidence" value="ECO:0007669"/>
    <property type="project" value="UniProtKB-KW"/>
</dbReference>
<protein>
    <recommendedName>
        <fullName evidence="3">non-specific serine/threonine protein kinase</fullName>
        <ecNumber evidence="3">2.7.11.1</ecNumber>
    </recommendedName>
</protein>
<evidence type="ECO:0000256" key="7">
    <source>
        <dbReference type="ARBA" id="ARBA00022741"/>
    </source>
</evidence>
<dbReference type="EC" id="2.7.11.1" evidence="3"/>
<dbReference type="Proteomes" id="UP000018208">
    <property type="component" value="Unassembled WGS sequence"/>
</dbReference>
<dbReference type="InterPro" id="IPR036388">
    <property type="entry name" value="WH-like_DNA-bd_sf"/>
</dbReference>
<dbReference type="GO" id="GO:0005829">
    <property type="term" value="C:cytosol"/>
    <property type="evidence" value="ECO:0007669"/>
    <property type="project" value="TreeGrafter"/>
</dbReference>
<keyword evidence="4" id="KW-0723">Serine/threonine-protein kinase</keyword>
<evidence type="ECO:0000256" key="4">
    <source>
        <dbReference type="ARBA" id="ARBA00022527"/>
    </source>
</evidence>
<evidence type="ECO:0000256" key="13">
    <source>
        <dbReference type="SAM" id="MobiDB-lite"/>
    </source>
</evidence>
<keyword evidence="10" id="KW-0460">Magnesium</keyword>
<comment type="catalytic activity">
    <reaction evidence="11">
        <text>L-threonyl-[protein] + ATP = O-phospho-L-threonyl-[protein] + ADP + H(+)</text>
        <dbReference type="Rhea" id="RHEA:46608"/>
        <dbReference type="Rhea" id="RHEA-COMP:11060"/>
        <dbReference type="Rhea" id="RHEA-COMP:11605"/>
        <dbReference type="ChEBI" id="CHEBI:15378"/>
        <dbReference type="ChEBI" id="CHEBI:30013"/>
        <dbReference type="ChEBI" id="CHEBI:30616"/>
        <dbReference type="ChEBI" id="CHEBI:61977"/>
        <dbReference type="ChEBI" id="CHEBI:456216"/>
        <dbReference type="EC" id="2.7.11.1"/>
    </reaction>
</comment>
<dbReference type="GO" id="GO:0030688">
    <property type="term" value="C:preribosome, small subunit precursor"/>
    <property type="evidence" value="ECO:0007669"/>
    <property type="project" value="TreeGrafter"/>
</dbReference>
<dbReference type="SMART" id="SM00090">
    <property type="entry name" value="RIO"/>
    <property type="match status" value="1"/>
</dbReference>
<dbReference type="GO" id="GO:0005634">
    <property type="term" value="C:nucleus"/>
    <property type="evidence" value="ECO:0007669"/>
    <property type="project" value="TreeGrafter"/>
</dbReference>
<dbReference type="PANTHER" id="PTHR45852">
    <property type="entry name" value="SER/THR-PROTEIN KINASE RIO2"/>
    <property type="match status" value="1"/>
</dbReference>
<name>V6LIC0_9EUKA</name>
<dbReference type="Gene3D" id="3.30.200.20">
    <property type="entry name" value="Phosphorylase Kinase, domain 1"/>
    <property type="match status" value="1"/>
</dbReference>
<keyword evidence="6" id="KW-0479">Metal-binding</keyword>
<dbReference type="InterPro" id="IPR000687">
    <property type="entry name" value="RIO_kinase"/>
</dbReference>
<dbReference type="EMBL" id="AUWU02000008">
    <property type="protein sequence ID" value="KAH0570378.1"/>
    <property type="molecule type" value="Genomic_DNA"/>
</dbReference>
<dbReference type="SUPFAM" id="SSF46785">
    <property type="entry name" value="Winged helix' DNA-binding domain"/>
    <property type="match status" value="1"/>
</dbReference>
<keyword evidence="9" id="KW-0067">ATP-binding</keyword>
<evidence type="ECO:0000313" key="17">
    <source>
        <dbReference type="Proteomes" id="UP000018208"/>
    </source>
</evidence>
<evidence type="ECO:0000256" key="11">
    <source>
        <dbReference type="ARBA" id="ARBA00047899"/>
    </source>
</evidence>
<dbReference type="InterPro" id="IPR011009">
    <property type="entry name" value="Kinase-like_dom_sf"/>
</dbReference>
<dbReference type="GO" id="GO:0005524">
    <property type="term" value="F:ATP binding"/>
    <property type="evidence" value="ECO:0007669"/>
    <property type="project" value="UniProtKB-KW"/>
</dbReference>
<accession>V6LIC0</accession>
<dbReference type="Gene3D" id="1.10.10.10">
    <property type="entry name" value="Winged helix-like DNA-binding domain superfamily/Winged helix DNA-binding domain"/>
    <property type="match status" value="1"/>
</dbReference>
<evidence type="ECO:0000256" key="3">
    <source>
        <dbReference type="ARBA" id="ARBA00012513"/>
    </source>
</evidence>
<evidence type="ECO:0000256" key="5">
    <source>
        <dbReference type="ARBA" id="ARBA00022679"/>
    </source>
</evidence>
<keyword evidence="8 15" id="KW-0418">Kinase</keyword>
<evidence type="ECO:0000259" key="14">
    <source>
        <dbReference type="SMART" id="SM00090"/>
    </source>
</evidence>
<reference evidence="16" key="2">
    <citation type="submission" date="2020-12" db="EMBL/GenBank/DDBJ databases">
        <title>New Spironucleus salmonicida genome in near-complete chromosomes.</title>
        <authorList>
            <person name="Xu F."/>
            <person name="Kurt Z."/>
            <person name="Jimenez-Gonzalez A."/>
            <person name="Astvaldsson A."/>
            <person name="Andersson J.O."/>
            <person name="Svard S.G."/>
        </authorList>
    </citation>
    <scope>NUCLEOTIDE SEQUENCE</scope>
    <source>
        <strain evidence="16">ATCC 50377</strain>
    </source>
</reference>
<dbReference type="SUPFAM" id="SSF56112">
    <property type="entry name" value="Protein kinase-like (PK-like)"/>
    <property type="match status" value="1"/>
</dbReference>
<dbReference type="GO" id="GO:0030490">
    <property type="term" value="P:maturation of SSU-rRNA"/>
    <property type="evidence" value="ECO:0007669"/>
    <property type="project" value="TreeGrafter"/>
</dbReference>
<evidence type="ECO:0000256" key="9">
    <source>
        <dbReference type="ARBA" id="ARBA00022840"/>
    </source>
</evidence>
<feature type="compositionally biased region" description="Basic and acidic residues" evidence="13">
    <location>
        <begin position="428"/>
        <end position="448"/>
    </location>
</feature>
<dbReference type="GO" id="GO:0046872">
    <property type="term" value="F:metal ion binding"/>
    <property type="evidence" value="ECO:0007669"/>
    <property type="project" value="UniProtKB-KW"/>
</dbReference>
<sequence length="448" mass="51732">MPNIDLSNITSIQPTHLRLLQSIEQAMKNHDFAPLTLINQISNIQNIHNTLSDLCKCGLIAHVGGTADGYQLTFLGFDYLAISVLRNRKIIDLPLRKIGVGKEAEVWICSDFENRKVALKLHKLGLNSFKNARTLRNYSDKNIQWWKMSQLAAVREFGFGKALFQRGMDVVQMLDQCRHCVVMELCSGVQMSRLRGLNVDQARYLGARVYKMMIQMMGFSVIHGDCNEYNVIVEVEGEDFEFEEIECEEGLENYQSDSIANKIAHQHNAQLDSQQFQSDLQNQSTLPIDSYEDIIQSYENTKINIFKSIKLIDFPQLIQLTDDDAEYQFNRDVESFEGFLNRRFKTELSFPRFADIQKCEIINSFQTSEKFARLVKMQILDEEVKNEVEESQNQIAGSKMLLKVRKVDLKTAAKQQMQRVNQKRNQSKRMEKGQNKSNRDRYGGDGEY</sequence>